<name>A0A3N0Z228_ANAGA</name>
<evidence type="ECO:0000313" key="3">
    <source>
        <dbReference type="Proteomes" id="UP000281406"/>
    </source>
</evidence>
<protein>
    <submittedName>
        <fullName evidence="2">Uncharacterized protein</fullName>
    </submittedName>
</protein>
<dbReference type="EMBL" id="RJVU01017965">
    <property type="protein sequence ID" value="ROL51988.1"/>
    <property type="molecule type" value="Genomic_DNA"/>
</dbReference>
<feature type="region of interest" description="Disordered" evidence="1">
    <location>
        <begin position="1"/>
        <end position="33"/>
    </location>
</feature>
<accession>A0A3N0Z228</accession>
<comment type="caution">
    <text evidence="2">The sequence shown here is derived from an EMBL/GenBank/DDBJ whole genome shotgun (WGS) entry which is preliminary data.</text>
</comment>
<proteinExistence type="predicted"/>
<gene>
    <name evidence="2" type="ORF">DPX16_23480</name>
</gene>
<reference evidence="2 3" key="1">
    <citation type="submission" date="2018-10" db="EMBL/GenBank/DDBJ databases">
        <title>Genome assembly for a Yunnan-Guizhou Plateau 3E fish, Anabarilius grahami (Regan), and its evolutionary and genetic applications.</title>
        <authorList>
            <person name="Jiang W."/>
        </authorList>
    </citation>
    <scope>NUCLEOTIDE SEQUENCE [LARGE SCALE GENOMIC DNA]</scope>
    <source>
        <strain evidence="2">AG-KIZ</strain>
        <tissue evidence="2">Muscle</tissue>
    </source>
</reference>
<keyword evidence="3" id="KW-1185">Reference proteome</keyword>
<organism evidence="2 3">
    <name type="scientific">Anabarilius grahami</name>
    <name type="common">Kanglang fish</name>
    <name type="synonym">Barilius grahami</name>
    <dbReference type="NCBI Taxonomy" id="495550"/>
    <lineage>
        <taxon>Eukaryota</taxon>
        <taxon>Metazoa</taxon>
        <taxon>Chordata</taxon>
        <taxon>Craniata</taxon>
        <taxon>Vertebrata</taxon>
        <taxon>Euteleostomi</taxon>
        <taxon>Actinopterygii</taxon>
        <taxon>Neopterygii</taxon>
        <taxon>Teleostei</taxon>
        <taxon>Ostariophysi</taxon>
        <taxon>Cypriniformes</taxon>
        <taxon>Xenocyprididae</taxon>
        <taxon>Xenocypridinae</taxon>
        <taxon>Xenocypridinae incertae sedis</taxon>
        <taxon>Anabarilius</taxon>
    </lineage>
</organism>
<evidence type="ECO:0000313" key="2">
    <source>
        <dbReference type="EMBL" id="ROL51988.1"/>
    </source>
</evidence>
<dbReference type="AlphaFoldDB" id="A0A3N0Z228"/>
<evidence type="ECO:0000256" key="1">
    <source>
        <dbReference type="SAM" id="MobiDB-lite"/>
    </source>
</evidence>
<dbReference type="Proteomes" id="UP000281406">
    <property type="component" value="Unassembled WGS sequence"/>
</dbReference>
<sequence length="97" mass="10236">MAGKLTREVQTGDEQGGFWETESGTGVTVTLPPPPTCVLVPQMEQRVALETYTQVWEEVQTGTEVSRVGLGALAVMAGQEPRDAMTGQGPWAAMGGS</sequence>